<feature type="transmembrane region" description="Helical" evidence="2">
    <location>
        <begin position="47"/>
        <end position="71"/>
    </location>
</feature>
<proteinExistence type="predicted"/>
<dbReference type="AlphaFoldDB" id="A0AAD9QCF5"/>
<reference evidence="3" key="2">
    <citation type="journal article" date="2023" name="Science">
        <title>Genomic signatures of disease resistance in endangered staghorn corals.</title>
        <authorList>
            <person name="Vollmer S.V."/>
            <person name="Selwyn J.D."/>
            <person name="Despard B.A."/>
            <person name="Roesel C.L."/>
        </authorList>
    </citation>
    <scope>NUCLEOTIDE SEQUENCE</scope>
    <source>
        <strain evidence="3">K2</strain>
    </source>
</reference>
<dbReference type="EMBL" id="JARQWQ010000045">
    <property type="protein sequence ID" value="KAK2558351.1"/>
    <property type="molecule type" value="Genomic_DNA"/>
</dbReference>
<reference evidence="3" key="1">
    <citation type="journal article" date="2023" name="G3 (Bethesda)">
        <title>Whole genome assembly and annotation of the endangered Caribbean coral Acropora cervicornis.</title>
        <authorList>
            <person name="Selwyn J.D."/>
            <person name="Vollmer S.V."/>
        </authorList>
    </citation>
    <scope>NUCLEOTIDE SEQUENCE</scope>
    <source>
        <strain evidence="3">K2</strain>
    </source>
</reference>
<organism evidence="3 4">
    <name type="scientific">Acropora cervicornis</name>
    <name type="common">Staghorn coral</name>
    <dbReference type="NCBI Taxonomy" id="6130"/>
    <lineage>
        <taxon>Eukaryota</taxon>
        <taxon>Metazoa</taxon>
        <taxon>Cnidaria</taxon>
        <taxon>Anthozoa</taxon>
        <taxon>Hexacorallia</taxon>
        <taxon>Scleractinia</taxon>
        <taxon>Astrocoeniina</taxon>
        <taxon>Acroporidae</taxon>
        <taxon>Acropora</taxon>
    </lineage>
</organism>
<protein>
    <submittedName>
        <fullName evidence="3">Uncharacterized protein</fullName>
    </submittedName>
</protein>
<accession>A0AAD9QCF5</accession>
<evidence type="ECO:0000313" key="3">
    <source>
        <dbReference type="EMBL" id="KAK2558351.1"/>
    </source>
</evidence>
<keyword evidence="2" id="KW-0472">Membrane</keyword>
<feature type="region of interest" description="Disordered" evidence="1">
    <location>
        <begin position="176"/>
        <end position="217"/>
    </location>
</feature>
<evidence type="ECO:0000256" key="1">
    <source>
        <dbReference type="SAM" id="MobiDB-lite"/>
    </source>
</evidence>
<evidence type="ECO:0000313" key="4">
    <source>
        <dbReference type="Proteomes" id="UP001249851"/>
    </source>
</evidence>
<gene>
    <name evidence="3" type="ORF">P5673_019492</name>
</gene>
<dbReference type="Proteomes" id="UP001249851">
    <property type="component" value="Unassembled WGS sequence"/>
</dbReference>
<evidence type="ECO:0000256" key="2">
    <source>
        <dbReference type="SAM" id="Phobius"/>
    </source>
</evidence>
<name>A0AAD9QCF5_ACRCE</name>
<comment type="caution">
    <text evidence="3">The sequence shown here is derived from an EMBL/GenBank/DDBJ whole genome shotgun (WGS) entry which is preliminary data.</text>
</comment>
<keyword evidence="2" id="KW-1133">Transmembrane helix</keyword>
<keyword evidence="2" id="KW-0812">Transmembrane</keyword>
<sequence length="217" mass="23952">MASDFATDGSIFSEQSMTVNQLSKIISFRQQATKSKSMAVDAQTLDALMILVCALALVILIALVAYTWIIWHREQLQNLSSNERGPSEIEVVGVSQAAPYQGGYMNEATKNSPNLSGSRTFLGEDVLREKPFPNVSQPPPPFKSNGVIYKTGVERNAGDVAFHTIESYNRARNETVDGIKGGHVGQNIDERDGRRRWSESTVRTGDSEASHRKNTYL</sequence>
<keyword evidence="4" id="KW-1185">Reference proteome</keyword>
<feature type="compositionally biased region" description="Basic and acidic residues" evidence="1">
    <location>
        <begin position="188"/>
        <end position="198"/>
    </location>
</feature>